<comment type="caution">
    <text evidence="1">The sequence shown here is derived from an EMBL/GenBank/DDBJ whole genome shotgun (WGS) entry which is preliminary data.</text>
</comment>
<evidence type="ECO:0008006" key="3">
    <source>
        <dbReference type="Google" id="ProtNLM"/>
    </source>
</evidence>
<dbReference type="EMBL" id="BLPF01000001">
    <property type="protein sequence ID" value="GFJ80490.1"/>
    <property type="molecule type" value="Genomic_DNA"/>
</dbReference>
<organism evidence="1 2">
    <name type="scientific">Phytohabitans houttuyneae</name>
    <dbReference type="NCBI Taxonomy" id="1076126"/>
    <lineage>
        <taxon>Bacteria</taxon>
        <taxon>Bacillati</taxon>
        <taxon>Actinomycetota</taxon>
        <taxon>Actinomycetes</taxon>
        <taxon>Micromonosporales</taxon>
        <taxon>Micromonosporaceae</taxon>
    </lineage>
</organism>
<dbReference type="AlphaFoldDB" id="A0A6V8KAN8"/>
<dbReference type="SUPFAM" id="SSF46689">
    <property type="entry name" value="Homeodomain-like"/>
    <property type="match status" value="1"/>
</dbReference>
<dbReference type="Proteomes" id="UP000482800">
    <property type="component" value="Unassembled WGS sequence"/>
</dbReference>
<dbReference type="Pfam" id="PF13384">
    <property type="entry name" value="HTH_23"/>
    <property type="match status" value="1"/>
</dbReference>
<dbReference type="RefSeq" id="WP_173057829.1">
    <property type="nucleotide sequence ID" value="NZ_BAABGO010000017.1"/>
</dbReference>
<accession>A0A6V8KAN8</accession>
<sequence length="246" mass="28316">MTHPLPAETPRPRRHPNAKDELRAQALQLRGQGRSVNDIADQLGVSKSTAYLWVRHIPIDQDDEAAQERRRAHSKAMTDARWGEYRVARDELESGIRDKATQWVGRLKDRELLIAGAVLYWCEGAKTKQWRKQTHLDFANTDPMLVELYLRFVEALGVDRQRLSYRVYIHESADALAATQWWADRIGIAAGDMRRPSIKRHKPSTKRHNTGDDYHGCLMVKVPRSRRLYVRVEGLMAGIFASIARQ</sequence>
<gene>
    <name evidence="1" type="ORF">Phou_046700</name>
</gene>
<protein>
    <recommendedName>
        <fullName evidence="3">Resolvase HTH domain-containing protein</fullName>
    </recommendedName>
</protein>
<keyword evidence="2" id="KW-1185">Reference proteome</keyword>
<dbReference type="InterPro" id="IPR009057">
    <property type="entry name" value="Homeodomain-like_sf"/>
</dbReference>
<reference evidence="1 2" key="2">
    <citation type="submission" date="2020-03" db="EMBL/GenBank/DDBJ databases">
        <authorList>
            <person name="Ichikawa N."/>
            <person name="Kimura A."/>
            <person name="Kitahashi Y."/>
            <person name="Uohara A."/>
        </authorList>
    </citation>
    <scope>NUCLEOTIDE SEQUENCE [LARGE SCALE GENOMIC DNA]</scope>
    <source>
        <strain evidence="1 2">NBRC 108639</strain>
    </source>
</reference>
<name>A0A6V8KAN8_9ACTN</name>
<dbReference type="Gene3D" id="1.10.10.60">
    <property type="entry name" value="Homeodomain-like"/>
    <property type="match status" value="1"/>
</dbReference>
<reference evidence="1 2" key="1">
    <citation type="submission" date="2020-03" db="EMBL/GenBank/DDBJ databases">
        <title>Whole genome shotgun sequence of Phytohabitans houttuyneae NBRC 108639.</title>
        <authorList>
            <person name="Komaki H."/>
            <person name="Tamura T."/>
        </authorList>
    </citation>
    <scope>NUCLEOTIDE SEQUENCE [LARGE SCALE GENOMIC DNA]</scope>
    <source>
        <strain evidence="1 2">NBRC 108639</strain>
    </source>
</reference>
<evidence type="ECO:0000313" key="2">
    <source>
        <dbReference type="Proteomes" id="UP000482800"/>
    </source>
</evidence>
<evidence type="ECO:0000313" key="1">
    <source>
        <dbReference type="EMBL" id="GFJ80490.1"/>
    </source>
</evidence>
<proteinExistence type="predicted"/>